<dbReference type="PANTHER" id="PTHR30576:SF0">
    <property type="entry name" value="UNDECAPRENYL-PHOSPHATE N-ACETYLGALACTOSAMINYL 1-PHOSPHATE TRANSFERASE-RELATED"/>
    <property type="match status" value="1"/>
</dbReference>
<evidence type="ECO:0000313" key="4">
    <source>
        <dbReference type="EMBL" id="MCG2590964.1"/>
    </source>
</evidence>
<accession>A0ABS9KJC4</accession>
<dbReference type="InterPro" id="IPR003362">
    <property type="entry name" value="Bact_transf"/>
</dbReference>
<dbReference type="Proteomes" id="UP001165366">
    <property type="component" value="Unassembled WGS sequence"/>
</dbReference>
<keyword evidence="5" id="KW-1185">Reference proteome</keyword>
<evidence type="ECO:0000256" key="2">
    <source>
        <dbReference type="SAM" id="Phobius"/>
    </source>
</evidence>
<feature type="domain" description="Bacterial sugar transferase" evidence="3">
    <location>
        <begin position="50"/>
        <end position="237"/>
    </location>
</feature>
<dbReference type="PANTHER" id="PTHR30576">
    <property type="entry name" value="COLANIC BIOSYNTHESIS UDP-GLUCOSE LIPID CARRIER TRANSFERASE"/>
    <property type="match status" value="1"/>
</dbReference>
<keyword evidence="2" id="KW-0812">Transmembrane</keyword>
<dbReference type="Pfam" id="PF02397">
    <property type="entry name" value="Bac_transf"/>
    <property type="match status" value="1"/>
</dbReference>
<keyword evidence="2" id="KW-1133">Transmembrane helix</keyword>
<evidence type="ECO:0000256" key="1">
    <source>
        <dbReference type="ARBA" id="ARBA00006464"/>
    </source>
</evidence>
<dbReference type="EMBL" id="JAKLWS010000052">
    <property type="protein sequence ID" value="MCG2590964.1"/>
    <property type="molecule type" value="Genomic_DNA"/>
</dbReference>
<gene>
    <name evidence="4" type="ORF">L6773_20505</name>
</gene>
<evidence type="ECO:0000259" key="3">
    <source>
        <dbReference type="Pfam" id="PF02397"/>
    </source>
</evidence>
<protein>
    <submittedName>
        <fullName evidence="4">Sugar transferase</fullName>
    </submittedName>
</protein>
<comment type="similarity">
    <text evidence="1">Belongs to the bacterial sugar transferase family.</text>
</comment>
<comment type="caution">
    <text evidence="4">The sequence shown here is derived from an EMBL/GenBank/DDBJ whole genome shotgun (WGS) entry which is preliminary data.</text>
</comment>
<reference evidence="4" key="1">
    <citation type="submission" date="2022-01" db="EMBL/GenBank/DDBJ databases">
        <authorList>
            <person name="Wang Y."/>
        </authorList>
    </citation>
    <scope>NUCLEOTIDE SEQUENCE</scope>
    <source>
        <strain evidence="4">WB101</strain>
    </source>
</reference>
<feature type="transmembrane region" description="Helical" evidence="2">
    <location>
        <begin position="52"/>
        <end position="76"/>
    </location>
</feature>
<keyword evidence="2" id="KW-0472">Membrane</keyword>
<keyword evidence="4" id="KW-0808">Transferase</keyword>
<sequence length="244" mass="28216">MDISINEIQTVREKLQQESENGYANGFDSHENGYMLSTYKNLKVRQYKGKRVLDLTIGFVALIFCLILFPFIALGIKLSSKGPVFFKQTRTGKNGITFTCYKFRTMKKSSKKATNGRPDITIEGDERIFPFGRLLRLINLDELPQIINVLKGDMSLVGPRPYPVDECSYWNSTFDDFFYRYAVKPGITGFSQVKGYRGGTYSIEHMRKRTDYDLIYVQKNTFFMDLYIIMKTVTKMINLDTNAH</sequence>
<organism evidence="4 5">
    <name type="scientific">Rhodohalobacter sulfatireducens</name>
    <dbReference type="NCBI Taxonomy" id="2911366"/>
    <lineage>
        <taxon>Bacteria</taxon>
        <taxon>Pseudomonadati</taxon>
        <taxon>Balneolota</taxon>
        <taxon>Balneolia</taxon>
        <taxon>Balneolales</taxon>
        <taxon>Balneolaceae</taxon>
        <taxon>Rhodohalobacter</taxon>
    </lineage>
</organism>
<proteinExistence type="inferred from homology"/>
<name>A0ABS9KJC4_9BACT</name>
<dbReference type="GO" id="GO:0016740">
    <property type="term" value="F:transferase activity"/>
    <property type="evidence" value="ECO:0007669"/>
    <property type="project" value="UniProtKB-KW"/>
</dbReference>
<dbReference type="RefSeq" id="WP_237856501.1">
    <property type="nucleotide sequence ID" value="NZ_JAKLWS010000052.1"/>
</dbReference>
<evidence type="ECO:0000313" key="5">
    <source>
        <dbReference type="Proteomes" id="UP001165366"/>
    </source>
</evidence>
<reference evidence="4" key="2">
    <citation type="submission" date="2024-05" db="EMBL/GenBank/DDBJ databases">
        <title>Rhodohalobacter halophilus gen. nov., sp. nov., a moderately halophilic member of the family Balneolaceae.</title>
        <authorList>
            <person name="Xia J."/>
        </authorList>
    </citation>
    <scope>NUCLEOTIDE SEQUENCE</scope>
    <source>
        <strain evidence="4">WB101</strain>
    </source>
</reference>